<gene>
    <name evidence="2" type="ORF">HYPSUDRAFT_209455</name>
</gene>
<reference evidence="3" key="1">
    <citation type="submission" date="2014-04" db="EMBL/GenBank/DDBJ databases">
        <title>Evolutionary Origins and Diversification of the Mycorrhizal Mutualists.</title>
        <authorList>
            <consortium name="DOE Joint Genome Institute"/>
            <consortium name="Mycorrhizal Genomics Consortium"/>
            <person name="Kohler A."/>
            <person name="Kuo A."/>
            <person name="Nagy L.G."/>
            <person name="Floudas D."/>
            <person name="Copeland A."/>
            <person name="Barry K.W."/>
            <person name="Cichocki N."/>
            <person name="Veneault-Fourrey C."/>
            <person name="LaButti K."/>
            <person name="Lindquist E.A."/>
            <person name="Lipzen A."/>
            <person name="Lundell T."/>
            <person name="Morin E."/>
            <person name="Murat C."/>
            <person name="Riley R."/>
            <person name="Ohm R."/>
            <person name="Sun H."/>
            <person name="Tunlid A."/>
            <person name="Henrissat B."/>
            <person name="Grigoriev I.V."/>
            <person name="Hibbett D.S."/>
            <person name="Martin F."/>
        </authorList>
    </citation>
    <scope>NUCLEOTIDE SEQUENCE [LARGE SCALE GENOMIC DNA]</scope>
    <source>
        <strain evidence="3">FD-334 SS-4</strain>
    </source>
</reference>
<feature type="region of interest" description="Disordered" evidence="1">
    <location>
        <begin position="344"/>
        <end position="401"/>
    </location>
</feature>
<feature type="compositionally biased region" description="Basic and acidic residues" evidence="1">
    <location>
        <begin position="389"/>
        <end position="401"/>
    </location>
</feature>
<protein>
    <submittedName>
        <fullName evidence="2">Uncharacterized protein</fullName>
    </submittedName>
</protein>
<evidence type="ECO:0000256" key="1">
    <source>
        <dbReference type="SAM" id="MobiDB-lite"/>
    </source>
</evidence>
<dbReference type="Proteomes" id="UP000054270">
    <property type="component" value="Unassembled WGS sequence"/>
</dbReference>
<evidence type="ECO:0000313" key="2">
    <source>
        <dbReference type="EMBL" id="KJA13551.1"/>
    </source>
</evidence>
<sequence length="401" mass="43977">MPSNTALPLMLPYVEWGPSRTAWFGSDENDVLPHWITTSAGRRCVRMAASTAATPEGQRFFVCELGGDLDPPRNKDGDSDPIGKENGKEKAEEPGASSDSKPPESKRNPPNRRGPLRVSPLYKKQATFVVQSSVHDDRRRNVRRSSMICARPTRILRRARIEVIPDSEAHAATDCVDDSMKPVAIDGESASEEWEKDKKLLINGVKKNKAQILDLAGAGFVYELAGRLQNPTKSASGLRICYCRGIPPRQACVSGKAPHTETQPAFKAQLRYRRAGDRPGPPRDVVDHPRRPGSLGMDPDSVRQLARALTGYRGLYADQPWATRAILDGYNRHVTPALAYKHPSLPSPVPADSKKITGVPQKTAQVPPAEGAVTRFPSRDSPTSSGRCCIDETGHPSWKEK</sequence>
<feature type="region of interest" description="Disordered" evidence="1">
    <location>
        <begin position="63"/>
        <end position="120"/>
    </location>
</feature>
<evidence type="ECO:0000313" key="3">
    <source>
        <dbReference type="Proteomes" id="UP000054270"/>
    </source>
</evidence>
<feature type="region of interest" description="Disordered" evidence="1">
    <location>
        <begin position="274"/>
        <end position="299"/>
    </location>
</feature>
<dbReference type="EMBL" id="KN817732">
    <property type="protein sequence ID" value="KJA13551.1"/>
    <property type="molecule type" value="Genomic_DNA"/>
</dbReference>
<name>A0A0D2NAB4_HYPSF</name>
<proteinExistence type="predicted"/>
<dbReference type="AlphaFoldDB" id="A0A0D2NAB4"/>
<accession>A0A0D2NAB4</accession>
<feature type="compositionally biased region" description="Basic and acidic residues" evidence="1">
    <location>
        <begin position="274"/>
        <end position="290"/>
    </location>
</feature>
<feature type="compositionally biased region" description="Basic and acidic residues" evidence="1">
    <location>
        <begin position="70"/>
        <end position="93"/>
    </location>
</feature>
<organism evidence="2 3">
    <name type="scientific">Hypholoma sublateritium (strain FD-334 SS-4)</name>
    <dbReference type="NCBI Taxonomy" id="945553"/>
    <lineage>
        <taxon>Eukaryota</taxon>
        <taxon>Fungi</taxon>
        <taxon>Dikarya</taxon>
        <taxon>Basidiomycota</taxon>
        <taxon>Agaricomycotina</taxon>
        <taxon>Agaricomycetes</taxon>
        <taxon>Agaricomycetidae</taxon>
        <taxon>Agaricales</taxon>
        <taxon>Agaricineae</taxon>
        <taxon>Strophariaceae</taxon>
        <taxon>Hypholoma</taxon>
    </lineage>
</organism>
<keyword evidence="3" id="KW-1185">Reference proteome</keyword>